<comment type="similarity">
    <text evidence="3">Belongs to the disease resistance NB-LRR family.</text>
</comment>
<keyword evidence="10" id="KW-0067">ATP-binding</keyword>
<keyword evidence="4" id="KW-0963">Cytoplasm</keyword>
<comment type="function">
    <text evidence="1">Confers resistance to late blight (Phytophthora infestans) races carrying the avirulence gene Avr1. Resistance proteins guard the plant against pathogens that contain an appropriate avirulence protein via an indirect interaction with this avirulence protein. That triggers a defense system including the hypersensitive response, which restricts the pathogen growth.</text>
</comment>
<organism evidence="16 17">
    <name type="scientific">Oldenlandia corymbosa var. corymbosa</name>
    <dbReference type="NCBI Taxonomy" id="529605"/>
    <lineage>
        <taxon>Eukaryota</taxon>
        <taxon>Viridiplantae</taxon>
        <taxon>Streptophyta</taxon>
        <taxon>Embryophyta</taxon>
        <taxon>Tracheophyta</taxon>
        <taxon>Spermatophyta</taxon>
        <taxon>Magnoliopsida</taxon>
        <taxon>eudicotyledons</taxon>
        <taxon>Gunneridae</taxon>
        <taxon>Pentapetalae</taxon>
        <taxon>asterids</taxon>
        <taxon>lamiids</taxon>
        <taxon>Gentianales</taxon>
        <taxon>Rubiaceae</taxon>
        <taxon>Rubioideae</taxon>
        <taxon>Spermacoceae</taxon>
        <taxon>Hedyotis-Oldenlandia complex</taxon>
        <taxon>Oldenlandia</taxon>
    </lineage>
</organism>
<dbReference type="InterPro" id="IPR027417">
    <property type="entry name" value="P-loop_NTPase"/>
</dbReference>
<dbReference type="GO" id="GO:0005737">
    <property type="term" value="C:cytoplasm"/>
    <property type="evidence" value="ECO:0007669"/>
    <property type="project" value="UniProtKB-SubCell"/>
</dbReference>
<dbReference type="InterPro" id="IPR042197">
    <property type="entry name" value="Apaf_helical"/>
</dbReference>
<dbReference type="PANTHER" id="PTHR23155">
    <property type="entry name" value="DISEASE RESISTANCE PROTEIN RP"/>
    <property type="match status" value="1"/>
</dbReference>
<name>A0AAV1C348_OLDCO</name>
<evidence type="ECO:0000313" key="17">
    <source>
        <dbReference type="Proteomes" id="UP001161247"/>
    </source>
</evidence>
<evidence type="ECO:0000259" key="15">
    <source>
        <dbReference type="Pfam" id="PF23598"/>
    </source>
</evidence>
<protein>
    <submittedName>
        <fullName evidence="16">OLC1v1023723C1</fullName>
    </submittedName>
</protein>
<feature type="compositionally biased region" description="Low complexity" evidence="11">
    <location>
        <begin position="565"/>
        <end position="575"/>
    </location>
</feature>
<evidence type="ECO:0000256" key="4">
    <source>
        <dbReference type="ARBA" id="ARBA00022490"/>
    </source>
</evidence>
<comment type="subcellular location">
    <subcellularLocation>
        <location evidence="2">Cytoplasm</location>
    </subcellularLocation>
</comment>
<keyword evidence="17" id="KW-1185">Reference proteome</keyword>
<dbReference type="Pfam" id="PF00931">
    <property type="entry name" value="NB-ARC"/>
    <property type="match status" value="1"/>
</dbReference>
<dbReference type="Gene3D" id="3.40.50.300">
    <property type="entry name" value="P-loop containing nucleotide triphosphate hydrolases"/>
    <property type="match status" value="1"/>
</dbReference>
<dbReference type="FunFam" id="1.10.10.10:FF:000322">
    <property type="entry name" value="Probable disease resistance protein At1g63360"/>
    <property type="match status" value="1"/>
</dbReference>
<evidence type="ECO:0000259" key="13">
    <source>
        <dbReference type="Pfam" id="PF12061"/>
    </source>
</evidence>
<dbReference type="Pfam" id="PF23559">
    <property type="entry name" value="WHD_DRP"/>
    <property type="match status" value="1"/>
</dbReference>
<dbReference type="Pfam" id="PF12061">
    <property type="entry name" value="NB-LRR"/>
    <property type="match status" value="1"/>
</dbReference>
<dbReference type="GO" id="GO:0005524">
    <property type="term" value="F:ATP binding"/>
    <property type="evidence" value="ECO:0007669"/>
    <property type="project" value="UniProtKB-KW"/>
</dbReference>
<evidence type="ECO:0000256" key="2">
    <source>
        <dbReference type="ARBA" id="ARBA00004496"/>
    </source>
</evidence>
<reference evidence="16" key="1">
    <citation type="submission" date="2023-03" db="EMBL/GenBank/DDBJ databases">
        <authorList>
            <person name="Julca I."/>
        </authorList>
    </citation>
    <scope>NUCLEOTIDE SEQUENCE</scope>
</reference>
<keyword evidence="5" id="KW-0433">Leucine-rich repeat</keyword>
<dbReference type="InterPro" id="IPR036388">
    <property type="entry name" value="WH-like_DNA-bd_sf"/>
</dbReference>
<evidence type="ECO:0000313" key="16">
    <source>
        <dbReference type="EMBL" id="CAI9089202.1"/>
    </source>
</evidence>
<evidence type="ECO:0000256" key="7">
    <source>
        <dbReference type="ARBA" id="ARBA00022737"/>
    </source>
</evidence>
<dbReference type="InterPro" id="IPR002182">
    <property type="entry name" value="NB-ARC"/>
</dbReference>
<evidence type="ECO:0000256" key="10">
    <source>
        <dbReference type="ARBA" id="ARBA00022840"/>
    </source>
</evidence>
<dbReference type="InterPro" id="IPR032675">
    <property type="entry name" value="LRR_dom_sf"/>
</dbReference>
<evidence type="ECO:0000256" key="8">
    <source>
        <dbReference type="ARBA" id="ARBA00022741"/>
    </source>
</evidence>
<dbReference type="GO" id="GO:0043531">
    <property type="term" value="F:ADP binding"/>
    <property type="evidence" value="ECO:0007669"/>
    <property type="project" value="InterPro"/>
</dbReference>
<dbReference type="FunFam" id="3.40.50.300:FF:001091">
    <property type="entry name" value="Probable disease resistance protein At1g61300"/>
    <property type="match status" value="1"/>
</dbReference>
<dbReference type="EMBL" id="OX459118">
    <property type="protein sequence ID" value="CAI9089202.1"/>
    <property type="molecule type" value="Genomic_DNA"/>
</dbReference>
<gene>
    <name evidence="16" type="ORF">OLC1_LOCUS1593</name>
</gene>
<keyword evidence="6" id="KW-0381">Hypersensitive response</keyword>
<dbReference type="SUPFAM" id="SSF52540">
    <property type="entry name" value="P-loop containing nucleoside triphosphate hydrolases"/>
    <property type="match status" value="1"/>
</dbReference>
<evidence type="ECO:0000256" key="6">
    <source>
        <dbReference type="ARBA" id="ARBA00022667"/>
    </source>
</evidence>
<evidence type="ECO:0000259" key="14">
    <source>
        <dbReference type="Pfam" id="PF23559"/>
    </source>
</evidence>
<feature type="domain" description="Disease resistance protein winged helix" evidence="14">
    <location>
        <begin position="838"/>
        <end position="905"/>
    </location>
</feature>
<evidence type="ECO:0000256" key="1">
    <source>
        <dbReference type="ARBA" id="ARBA00002074"/>
    </source>
</evidence>
<dbReference type="InterPro" id="IPR021929">
    <property type="entry name" value="R1A-like_N"/>
</dbReference>
<dbReference type="GO" id="GO:0051607">
    <property type="term" value="P:defense response to virus"/>
    <property type="evidence" value="ECO:0007669"/>
    <property type="project" value="UniProtKB-ARBA"/>
</dbReference>
<feature type="region of interest" description="Disordered" evidence="11">
    <location>
        <begin position="555"/>
        <end position="577"/>
    </location>
</feature>
<feature type="domain" description="Disease resistance R13L4/SHOC-2-like LRR" evidence="15">
    <location>
        <begin position="978"/>
        <end position="1241"/>
    </location>
</feature>
<sequence>MSSSDSILGDIVSALRGLQFLGKRSSDWVPWGMSSSVNSRLDALQPKAKNISLSIGKLRLVETFIKCSTTWLGSETVILTIEEKNAVRELILVSLLERIQAAVCSFRGSINRSVDELRRGGSPSTLHYHVDEFIAAMESSFEQEMEVLYVILAEPHRQPTFIQVRNRACPVLKNLEDFLLLQVPGVYALQDSVQALLESMEFLRNFMRFAILRAGDDDEPPEDLLHLSTHFGALPVKAELIALRLFSPATYNSKTRLPSFIETTKRMISDFQRQMKPVDDDDSKVCETYIRALASLKRSSREEVHFSTLTLHDDVPTIILMDFISSLLCYLWEILQSDSVLVVSLKDQLQALYEGLRSLRTSLKEQPNKFVDVQIRDIVGLVICDSGVVIFSLVHKGTEIDLGIPDLLENITVIRKQVEEGQVPVTTSKFNFPKTNVLGFLDFLLENLLKVTIYEVDSDTQSCIQTLGEYLVFVRSFLGVLAELKSQQEQHLQALYNQTLEVAYNMEFLVDQLVLGDIQESFSVSFASIKEDIRMIKDDVMKILHSTSRRQPFQLQRATWTPVPSSSQQTSTTATEGEVVGFEMETATIINRLTRGSKKLQVVAIVGMPGSGKTTLGKKVYNDPSVMSHFHVRAWCSISQVLNRKEVLLTLLSQTLGKRPDGYHKTAEDDLVQELWRSLKRRRFLIFLDDVWDIKSFDCLKGSFPDDSTESRILLTSRQCDAAPEAMLDDKPHFLRSLATNECLELLRRKLFPGKDYWPKSLHEFGMEIAEACKGLPLTTVLVAGILSSTKQASWNEVLQSLRSGIISSTEQCNNTMELSYRHLPDHLKPCLLLFGAFPEDQEVSVKRLIWYWIAEGFVRESKSKSLEEVATDYLKILIGRSLVMEAKKSSRGGVKSCNTHDLLRGFYVKKAKEEDLFRVLEGYDKLLSFNGPRNLRRLCIYSSQSHFKNSKLFCPRLRSLLLFDPNPVKERMIDGSFIFRIFKLLKVLDIEQVHLSSNIPSEIGVLVQLRYLAIQCARNVSPAIGNLSNLITLVLRSSVGASIQLPQTFWNLRKLRHLYLSSSVWGIKLPVDNLGSSPNLYYHDQLISLSELECERWSILENQLRKFPNIRRLRFTVHMDREACELMTLSFLSRLESLHIQFGRCSELETEFVFPGNLKKLTLSGCELPWEKITTIAQLPHLEVLKLLDESFIGEIWDMEYEGEFSKLRYLKLSQLDVANWTASDDQFPNLQKLVLDYCHNLKEIPSDCLQNVPTLEMIEVFYCPELVANVLDQIQETQAVMGNSAFKVLVHY</sequence>
<dbReference type="Gene3D" id="1.10.8.430">
    <property type="entry name" value="Helical domain of apoptotic protease-activating factors"/>
    <property type="match status" value="1"/>
</dbReference>
<evidence type="ECO:0000256" key="9">
    <source>
        <dbReference type="ARBA" id="ARBA00022821"/>
    </source>
</evidence>
<dbReference type="GO" id="GO:0009626">
    <property type="term" value="P:plant-type hypersensitive response"/>
    <property type="evidence" value="ECO:0007669"/>
    <property type="project" value="UniProtKB-KW"/>
</dbReference>
<dbReference type="Pfam" id="PF23598">
    <property type="entry name" value="LRR_14"/>
    <property type="match status" value="1"/>
</dbReference>
<keyword evidence="7" id="KW-0677">Repeat</keyword>
<dbReference type="PANTHER" id="PTHR23155:SF1152">
    <property type="entry name" value="AAA+ ATPASE DOMAIN-CONTAINING PROTEIN"/>
    <property type="match status" value="1"/>
</dbReference>
<dbReference type="InterPro" id="IPR044974">
    <property type="entry name" value="Disease_R_plants"/>
</dbReference>
<evidence type="ECO:0000256" key="3">
    <source>
        <dbReference type="ARBA" id="ARBA00008894"/>
    </source>
</evidence>
<proteinExistence type="inferred from homology"/>
<keyword evidence="9" id="KW-0611">Plant defense</keyword>
<feature type="domain" description="NB-ARC" evidence="12">
    <location>
        <begin position="586"/>
        <end position="755"/>
    </location>
</feature>
<evidence type="ECO:0000259" key="12">
    <source>
        <dbReference type="Pfam" id="PF00931"/>
    </source>
</evidence>
<dbReference type="InterPro" id="IPR058922">
    <property type="entry name" value="WHD_DRP"/>
</dbReference>
<dbReference type="Gene3D" id="3.80.10.10">
    <property type="entry name" value="Ribonuclease Inhibitor"/>
    <property type="match status" value="1"/>
</dbReference>
<dbReference type="PRINTS" id="PR00364">
    <property type="entry name" value="DISEASERSIST"/>
</dbReference>
<accession>A0AAV1C348</accession>
<feature type="domain" description="Late blight resistance protein R1A-like N-terminal" evidence="13">
    <location>
        <begin position="171"/>
        <end position="396"/>
    </location>
</feature>
<dbReference type="Proteomes" id="UP001161247">
    <property type="component" value="Chromosome 1"/>
</dbReference>
<keyword evidence="8" id="KW-0547">Nucleotide-binding</keyword>
<feature type="compositionally biased region" description="Polar residues" evidence="11">
    <location>
        <begin position="555"/>
        <end position="564"/>
    </location>
</feature>
<dbReference type="Gene3D" id="1.10.10.10">
    <property type="entry name" value="Winged helix-like DNA-binding domain superfamily/Winged helix DNA-binding domain"/>
    <property type="match status" value="1"/>
</dbReference>
<dbReference type="InterPro" id="IPR055414">
    <property type="entry name" value="LRR_R13L4/SHOC2-like"/>
</dbReference>
<evidence type="ECO:0000256" key="5">
    <source>
        <dbReference type="ARBA" id="ARBA00022614"/>
    </source>
</evidence>
<evidence type="ECO:0000256" key="11">
    <source>
        <dbReference type="SAM" id="MobiDB-lite"/>
    </source>
</evidence>
<dbReference type="SUPFAM" id="SSF52058">
    <property type="entry name" value="L domain-like"/>
    <property type="match status" value="1"/>
</dbReference>